<keyword evidence="3" id="KW-1185">Reference proteome</keyword>
<comment type="caution">
    <text evidence="2">The sequence shown here is derived from an EMBL/GenBank/DDBJ whole genome shotgun (WGS) entry which is preliminary data.</text>
</comment>
<dbReference type="EMBL" id="CAJNJA010038484">
    <property type="protein sequence ID" value="CAE7747579.1"/>
    <property type="molecule type" value="Genomic_DNA"/>
</dbReference>
<dbReference type="AlphaFoldDB" id="A0A812XY85"/>
<evidence type="ECO:0000256" key="1">
    <source>
        <dbReference type="SAM" id="Phobius"/>
    </source>
</evidence>
<evidence type="ECO:0000313" key="2">
    <source>
        <dbReference type="EMBL" id="CAE7747579.1"/>
    </source>
</evidence>
<keyword evidence="1" id="KW-0472">Membrane</keyword>
<accession>A0A812XY85</accession>
<gene>
    <name evidence="2" type="primary">MKK3</name>
    <name evidence="2" type="ORF">SNEC2469_LOCUS21662</name>
</gene>
<feature type="transmembrane region" description="Helical" evidence="1">
    <location>
        <begin position="46"/>
        <end position="64"/>
    </location>
</feature>
<reference evidence="2" key="1">
    <citation type="submission" date="2021-02" db="EMBL/GenBank/DDBJ databases">
        <authorList>
            <person name="Dougan E. K."/>
            <person name="Rhodes N."/>
            <person name="Thang M."/>
            <person name="Chan C."/>
        </authorList>
    </citation>
    <scope>NUCLEOTIDE SEQUENCE</scope>
</reference>
<keyword evidence="1" id="KW-0812">Transmembrane</keyword>
<dbReference type="Proteomes" id="UP000601435">
    <property type="component" value="Unassembled WGS sequence"/>
</dbReference>
<name>A0A812XY85_9DINO</name>
<sequence length="67" mass="7367">MSPSPVASPAAAQDEAEPPDELDAVLAVRSIAAFLQQMRREQMTGIMVPMIQLLLWPVVPAYFAERN</sequence>
<organism evidence="2 3">
    <name type="scientific">Symbiodinium necroappetens</name>
    <dbReference type="NCBI Taxonomy" id="1628268"/>
    <lineage>
        <taxon>Eukaryota</taxon>
        <taxon>Sar</taxon>
        <taxon>Alveolata</taxon>
        <taxon>Dinophyceae</taxon>
        <taxon>Suessiales</taxon>
        <taxon>Symbiodiniaceae</taxon>
        <taxon>Symbiodinium</taxon>
    </lineage>
</organism>
<dbReference type="OrthoDB" id="462274at2759"/>
<evidence type="ECO:0000313" key="3">
    <source>
        <dbReference type="Proteomes" id="UP000601435"/>
    </source>
</evidence>
<keyword evidence="1" id="KW-1133">Transmembrane helix</keyword>
<feature type="non-terminal residue" evidence="2">
    <location>
        <position position="1"/>
    </location>
</feature>
<protein>
    <submittedName>
        <fullName evidence="2">MKK3 protein</fullName>
    </submittedName>
</protein>
<proteinExistence type="predicted"/>